<keyword evidence="4" id="KW-0812">Transmembrane</keyword>
<reference evidence="7" key="1">
    <citation type="submission" date="2014-12" db="EMBL/GenBank/DDBJ databases">
        <title>Insight into the proteome of Arion vulgaris.</title>
        <authorList>
            <person name="Aradska J."/>
            <person name="Bulat T."/>
            <person name="Smidak R."/>
            <person name="Sarate P."/>
            <person name="Gangsoo J."/>
            <person name="Sialana F."/>
            <person name="Bilban M."/>
            <person name="Lubec G."/>
        </authorList>
    </citation>
    <scope>NUCLEOTIDE SEQUENCE</scope>
    <source>
        <tissue evidence="7">Skin</tissue>
    </source>
</reference>
<keyword evidence="4" id="KW-0472">Membrane</keyword>
<dbReference type="SUPFAM" id="SSF57424">
    <property type="entry name" value="LDL receptor-like module"/>
    <property type="match status" value="1"/>
</dbReference>
<dbReference type="InterPro" id="IPR023415">
    <property type="entry name" value="LDLR_class-A_CS"/>
</dbReference>
<dbReference type="PANTHER" id="PTHR24251:SF52">
    <property type="entry name" value="CUB DOMAIN-CONTAINING PROTEIN"/>
    <property type="match status" value="1"/>
</dbReference>
<feature type="disulfide bond" evidence="3">
    <location>
        <begin position="789"/>
        <end position="807"/>
    </location>
</feature>
<dbReference type="Pfam" id="PF00057">
    <property type="entry name" value="Ldl_recept_a"/>
    <property type="match status" value="1"/>
</dbReference>
<proteinExistence type="predicted"/>
<dbReference type="Pfam" id="PF00431">
    <property type="entry name" value="CUB"/>
    <property type="match status" value="1"/>
</dbReference>
<accession>A0A0B7B7G4</accession>
<feature type="transmembrane region" description="Helical" evidence="4">
    <location>
        <begin position="846"/>
        <end position="865"/>
    </location>
</feature>
<keyword evidence="1" id="KW-0677">Repeat</keyword>
<dbReference type="InterPro" id="IPR000859">
    <property type="entry name" value="CUB_dom"/>
</dbReference>
<dbReference type="PANTHER" id="PTHR24251">
    <property type="entry name" value="OVOCHYMASE-RELATED"/>
    <property type="match status" value="1"/>
</dbReference>
<dbReference type="PROSITE" id="PS01209">
    <property type="entry name" value="LDLRA_1"/>
    <property type="match status" value="1"/>
</dbReference>
<evidence type="ECO:0000256" key="2">
    <source>
        <dbReference type="ARBA" id="ARBA00023157"/>
    </source>
</evidence>
<evidence type="ECO:0000313" key="7">
    <source>
        <dbReference type="EMBL" id="CEK88030.1"/>
    </source>
</evidence>
<organism evidence="7">
    <name type="scientific">Arion vulgaris</name>
    <dbReference type="NCBI Taxonomy" id="1028688"/>
    <lineage>
        <taxon>Eukaryota</taxon>
        <taxon>Metazoa</taxon>
        <taxon>Spiralia</taxon>
        <taxon>Lophotrochozoa</taxon>
        <taxon>Mollusca</taxon>
        <taxon>Gastropoda</taxon>
        <taxon>Heterobranchia</taxon>
        <taxon>Euthyneura</taxon>
        <taxon>Panpulmonata</taxon>
        <taxon>Eupulmonata</taxon>
        <taxon>Stylommatophora</taxon>
        <taxon>Helicina</taxon>
        <taxon>Arionoidea</taxon>
        <taxon>Arionidae</taxon>
        <taxon>Arion</taxon>
    </lineage>
</organism>
<dbReference type="InterPro" id="IPR036055">
    <property type="entry name" value="LDL_receptor-like_sf"/>
</dbReference>
<feature type="chain" id="PRO_5002111777" description="CUB domain-containing protein" evidence="5">
    <location>
        <begin position="21"/>
        <end position="889"/>
    </location>
</feature>
<keyword evidence="4" id="KW-1133">Transmembrane helix</keyword>
<feature type="signal peptide" evidence="5">
    <location>
        <begin position="1"/>
        <end position="20"/>
    </location>
</feature>
<sequence>MKALLLMFLLLGVNWGTAEAENCNQYFNNSGTIEQTNETCTFIITRNKTDLNTRLTLTEIVLQDNDYLVIYDGKSSDNNTIANYTARNKVGFPLAVGFNENVTVIFKVGGNKTTSVWSLEYDTTKCNVKVNNAWISRVDSPLYAPTSGARLNCTYYVDNNSPDHTAVASLLTLSLKGNSSLTVSSGTTSITYKANSPKVDFFGKDTEPLVVNIIITDAVSPESFSLLIRSVLTDCSGVEDLTNPYVLTQLPVESVGYECRWLVHTKDSKSVIRADFSSVDVAADSYRLTFIDGDSSNGQVLASVASVLQDYIITSSSDSMIVSLVLDSTEGAKKINFTLTETAYGSRLTDKGNLTFQNKTDNSSVYYQLIASQGQMVNVEVLSELPPDSNVTFYNGLQLSDGKLVVLRQGVGNLQNVIGGSSMLVELTGFENGSHFNASFTSIQPDCNMLSTSASGQISYSSQSEQTCTLTIAPQDAAGDTIILNIDSLNLGVDESVKIYSERVNKTLLAQFTVPVAHQRNVLQIYVPVSYRISAVVTKAAAVTTAPGVTFSYQTVSNVCGGKLTNSILTPNYPNQYPLNAQCSWSITTPSFLYLSVNDLALAQSHTITVSNKTKDLVKYEGFARSPDQLPADVVLNLTSDTQIVFQSSQNNDNQVGRGANITSRLMDCGGTFYENGSFVTPDYPKQLSKDVFCIWIINVVGQPKINTTNIVNFTIETNETSSIDLNVKVFDGNSLRSAPLNVDATKKDGILSRYNAIVVVLNYTAGTKAAAGFIFKFTTKNCNASEMCENGVCLHEDWRCNGIDDCGDNTDEKNCFTPIPPTTPVPPTTTPHSAESYSGWVKSGWIPACLFIGILIGAVLVFGVPKVIRRLRLRGGNYSRMGDNTSNA</sequence>
<protein>
    <recommendedName>
        <fullName evidence="6">CUB domain-containing protein</fullName>
    </recommendedName>
</protein>
<evidence type="ECO:0000256" key="1">
    <source>
        <dbReference type="ARBA" id="ARBA00022737"/>
    </source>
</evidence>
<feature type="domain" description="CUB" evidence="6">
    <location>
        <begin position="669"/>
        <end position="781"/>
    </location>
</feature>
<dbReference type="EMBL" id="HACG01041165">
    <property type="protein sequence ID" value="CEK88030.1"/>
    <property type="molecule type" value="Transcribed_RNA"/>
</dbReference>
<dbReference type="SUPFAM" id="SSF49854">
    <property type="entry name" value="Spermadhesin, CUB domain"/>
    <property type="match status" value="3"/>
</dbReference>
<feature type="disulfide bond" evidence="3">
    <location>
        <begin position="801"/>
        <end position="816"/>
    </location>
</feature>
<evidence type="ECO:0000256" key="5">
    <source>
        <dbReference type="SAM" id="SignalP"/>
    </source>
</evidence>
<dbReference type="Gene3D" id="4.10.400.10">
    <property type="entry name" value="Low-density Lipoprotein Receptor"/>
    <property type="match status" value="1"/>
</dbReference>
<evidence type="ECO:0000256" key="3">
    <source>
        <dbReference type="PROSITE-ProRule" id="PRU00124"/>
    </source>
</evidence>
<feature type="domain" description="CUB" evidence="6">
    <location>
        <begin position="560"/>
        <end position="667"/>
    </location>
</feature>
<dbReference type="PROSITE" id="PS50068">
    <property type="entry name" value="LDLRA_2"/>
    <property type="match status" value="1"/>
</dbReference>
<keyword evidence="2 3" id="KW-1015">Disulfide bond</keyword>
<dbReference type="CDD" id="cd00112">
    <property type="entry name" value="LDLa"/>
    <property type="match status" value="1"/>
</dbReference>
<dbReference type="CDD" id="cd00041">
    <property type="entry name" value="CUB"/>
    <property type="match status" value="1"/>
</dbReference>
<dbReference type="InterPro" id="IPR035914">
    <property type="entry name" value="Sperma_CUB_dom_sf"/>
</dbReference>
<dbReference type="SMART" id="SM00042">
    <property type="entry name" value="CUB"/>
    <property type="match status" value="2"/>
</dbReference>
<dbReference type="Gene3D" id="2.60.120.290">
    <property type="entry name" value="Spermadhesin, CUB domain"/>
    <property type="match status" value="4"/>
</dbReference>
<dbReference type="InterPro" id="IPR002172">
    <property type="entry name" value="LDrepeatLR_classA_rpt"/>
</dbReference>
<dbReference type="PROSITE" id="PS01180">
    <property type="entry name" value="CUB"/>
    <property type="match status" value="2"/>
</dbReference>
<comment type="caution">
    <text evidence="3">Lacks conserved residue(s) required for the propagation of feature annotation.</text>
</comment>
<keyword evidence="5" id="KW-0732">Signal</keyword>
<gene>
    <name evidence="7" type="primary">ORF162733</name>
</gene>
<evidence type="ECO:0000259" key="6">
    <source>
        <dbReference type="PROSITE" id="PS01180"/>
    </source>
</evidence>
<dbReference type="AlphaFoldDB" id="A0A0B7B7G4"/>
<dbReference type="SMART" id="SM00192">
    <property type="entry name" value="LDLa"/>
    <property type="match status" value="1"/>
</dbReference>
<evidence type="ECO:0000256" key="4">
    <source>
        <dbReference type="SAM" id="Phobius"/>
    </source>
</evidence>
<name>A0A0B7B7G4_9EUPU</name>